<dbReference type="KEGG" id="boz:DBV39_12685"/>
<dbReference type="OrthoDB" id="8678477at2"/>
<sequence>MKNIATAIAVACCLTAGITSAHAADNYPTRPITLIVPYPAGGNADVSVRVLAEALEKELGQSVAVTPSPGAGGVTGTQKMLSSKPDGYTLLVSAQSSITVPTQTRKLSFQWDTPTYIASIAAPTTYIGVDKNNKQIQTFQDFVDLAKAKPGEVSVAIIGRAGLYQTIVLRMSEAADIKLKSLPFNGGPPTVAAVLGGHADSLITDNFNDSLKAIALTGQPSDFYPGVKTLKELGFPNAESGVTYIVAAPNGTPQAVVDKLESALKVAAGSPKYLEVLKSLRWNPLWRDQAETRHAVQTEAMAVKGLVDAGLMNAE</sequence>
<name>A0A2R4XKU1_9BURK</name>
<dbReference type="Gene3D" id="3.40.190.10">
    <property type="entry name" value="Periplasmic binding protein-like II"/>
    <property type="match status" value="1"/>
</dbReference>
<evidence type="ECO:0000256" key="2">
    <source>
        <dbReference type="SAM" id="SignalP"/>
    </source>
</evidence>
<dbReference type="AlphaFoldDB" id="A0A2R4XKU1"/>
<dbReference type="RefSeq" id="WP_108621836.1">
    <property type="nucleotide sequence ID" value="NZ_CP028901.1"/>
</dbReference>
<evidence type="ECO:0000313" key="4">
    <source>
        <dbReference type="Proteomes" id="UP000244571"/>
    </source>
</evidence>
<dbReference type="SUPFAM" id="SSF53850">
    <property type="entry name" value="Periplasmic binding protein-like II"/>
    <property type="match status" value="1"/>
</dbReference>
<keyword evidence="4" id="KW-1185">Reference proteome</keyword>
<dbReference type="CDD" id="cd07012">
    <property type="entry name" value="PBP2_Bug_TTT"/>
    <property type="match status" value="1"/>
</dbReference>
<protein>
    <recommendedName>
        <fullName evidence="5">Tripartite tricarboxylate transporter substrate binding protein</fullName>
    </recommendedName>
</protein>
<dbReference type="InterPro" id="IPR005064">
    <property type="entry name" value="BUG"/>
</dbReference>
<dbReference type="EMBL" id="CP028901">
    <property type="protein sequence ID" value="AWB34420.1"/>
    <property type="molecule type" value="Genomic_DNA"/>
</dbReference>
<proteinExistence type="inferred from homology"/>
<feature type="chain" id="PRO_5015304137" description="Tripartite tricarboxylate transporter substrate binding protein" evidence="2">
    <location>
        <begin position="24"/>
        <end position="315"/>
    </location>
</feature>
<dbReference type="PANTHER" id="PTHR42928:SF5">
    <property type="entry name" value="BLR1237 PROTEIN"/>
    <property type="match status" value="1"/>
</dbReference>
<reference evidence="3 4" key="1">
    <citation type="submission" date="2018-04" db="EMBL/GenBank/DDBJ databases">
        <title>Bordetella sp. HZ20 isolated from seawater.</title>
        <authorList>
            <person name="Sun C."/>
        </authorList>
    </citation>
    <scope>NUCLEOTIDE SEQUENCE [LARGE SCALE GENOMIC DNA]</scope>
    <source>
        <strain evidence="3 4">HZ20</strain>
    </source>
</reference>
<comment type="similarity">
    <text evidence="1">Belongs to the UPF0065 (bug) family.</text>
</comment>
<dbReference type="InterPro" id="IPR042100">
    <property type="entry name" value="Bug_dom1"/>
</dbReference>
<gene>
    <name evidence="3" type="ORF">DBV39_12685</name>
</gene>
<feature type="signal peptide" evidence="2">
    <location>
        <begin position="1"/>
        <end position="23"/>
    </location>
</feature>
<accession>A0A2R4XKU1</accession>
<evidence type="ECO:0000256" key="1">
    <source>
        <dbReference type="ARBA" id="ARBA00006987"/>
    </source>
</evidence>
<dbReference type="PIRSF" id="PIRSF017082">
    <property type="entry name" value="YflP"/>
    <property type="match status" value="1"/>
</dbReference>
<dbReference type="Proteomes" id="UP000244571">
    <property type="component" value="Chromosome"/>
</dbReference>
<dbReference type="Gene3D" id="3.40.190.150">
    <property type="entry name" value="Bordetella uptake gene, domain 1"/>
    <property type="match status" value="1"/>
</dbReference>
<organism evidence="3 4">
    <name type="scientific">Orrella marina</name>
    <dbReference type="NCBI Taxonomy" id="2163011"/>
    <lineage>
        <taxon>Bacteria</taxon>
        <taxon>Pseudomonadati</taxon>
        <taxon>Pseudomonadota</taxon>
        <taxon>Betaproteobacteria</taxon>
        <taxon>Burkholderiales</taxon>
        <taxon>Alcaligenaceae</taxon>
        <taxon>Orrella</taxon>
    </lineage>
</organism>
<evidence type="ECO:0000313" key="3">
    <source>
        <dbReference type="EMBL" id="AWB34420.1"/>
    </source>
</evidence>
<evidence type="ECO:0008006" key="5">
    <source>
        <dbReference type="Google" id="ProtNLM"/>
    </source>
</evidence>
<dbReference type="PANTHER" id="PTHR42928">
    <property type="entry name" value="TRICARBOXYLATE-BINDING PROTEIN"/>
    <property type="match status" value="1"/>
</dbReference>
<keyword evidence="2" id="KW-0732">Signal</keyword>
<dbReference type="Pfam" id="PF03401">
    <property type="entry name" value="TctC"/>
    <property type="match status" value="1"/>
</dbReference>